<sequence>MSVLSIVMLVASIFFLYLVIRNINKNNILFEQAFMWIVISLVLIVISIFDVIPGYFARLLGFELTSNFLLSLAIFFLLVIAFLQTMTLSKQKEQIKHLVQELSILKSHVEEKEEKNER</sequence>
<protein>
    <submittedName>
        <fullName evidence="3">Membrane protein</fullName>
    </submittedName>
</protein>
<feature type="transmembrane region" description="Helical" evidence="1">
    <location>
        <begin position="6"/>
        <end position="23"/>
    </location>
</feature>
<dbReference type="EMBL" id="LS483339">
    <property type="protein sequence ID" value="SQF25495.1"/>
    <property type="molecule type" value="Genomic_DNA"/>
</dbReference>
<gene>
    <name evidence="3" type="ORF">NCTC12958_01699</name>
    <name evidence="2" type="ORF">STHERMO_1556</name>
</gene>
<evidence type="ECO:0000256" key="1">
    <source>
        <dbReference type="SAM" id="Phobius"/>
    </source>
</evidence>
<dbReference type="OMA" id="HIYYAPS"/>
<feature type="transmembrane region" description="Helical" evidence="1">
    <location>
        <begin position="35"/>
        <end position="56"/>
    </location>
</feature>
<dbReference type="Proteomes" id="UP000509791">
    <property type="component" value="Chromosome"/>
</dbReference>
<reference evidence="3 4" key="1">
    <citation type="submission" date="2018-06" db="EMBL/GenBank/DDBJ databases">
        <authorList>
            <consortium name="Pathogen Informatics"/>
            <person name="Doyle S."/>
        </authorList>
    </citation>
    <scope>NUCLEOTIDE SEQUENCE [LARGE SCALE GENOMIC DNA]</scope>
    <source>
        <strain evidence="3 4">NCTC12958</strain>
    </source>
</reference>
<dbReference type="OrthoDB" id="2223991at2"/>
<reference evidence="2 5" key="2">
    <citation type="submission" date="2020-06" db="EMBL/GenBank/DDBJ databases">
        <authorList>
            <person name="Chuat V."/>
        </authorList>
    </citation>
    <scope>NUCLEOTIDE SEQUENCE [LARGE SCALE GENOMIC DNA]</scope>
    <source>
        <strain evidence="2">STH_CIRM_998</strain>
    </source>
</reference>
<keyword evidence="1" id="KW-0472">Membrane</keyword>
<evidence type="ECO:0000313" key="4">
    <source>
        <dbReference type="Proteomes" id="UP000249634"/>
    </source>
</evidence>
<dbReference type="InterPro" id="IPR019277">
    <property type="entry name" value="DUF2304"/>
</dbReference>
<keyword evidence="1" id="KW-1133">Transmembrane helix</keyword>
<evidence type="ECO:0000313" key="2">
    <source>
        <dbReference type="EMBL" id="CAD0152837.1"/>
    </source>
</evidence>
<proteinExistence type="predicted"/>
<name>A0A2S4DZ06_STRTR</name>
<dbReference type="Pfam" id="PF10066">
    <property type="entry name" value="DUF2304"/>
    <property type="match status" value="1"/>
</dbReference>
<accession>A0A2S4DZ06</accession>
<feature type="transmembrane region" description="Helical" evidence="1">
    <location>
        <begin position="68"/>
        <end position="88"/>
    </location>
</feature>
<keyword evidence="1" id="KW-0812">Transmembrane</keyword>
<evidence type="ECO:0000313" key="5">
    <source>
        <dbReference type="Proteomes" id="UP000509791"/>
    </source>
</evidence>
<organism evidence="3 4">
    <name type="scientific">Streptococcus thermophilus</name>
    <dbReference type="NCBI Taxonomy" id="1308"/>
    <lineage>
        <taxon>Bacteria</taxon>
        <taxon>Bacillati</taxon>
        <taxon>Bacillota</taxon>
        <taxon>Bacilli</taxon>
        <taxon>Lactobacillales</taxon>
        <taxon>Streptococcaceae</taxon>
        <taxon>Streptococcus</taxon>
    </lineage>
</organism>
<dbReference type="AlphaFoldDB" id="A0A2S4DZ06"/>
<dbReference type="EMBL" id="LR822027">
    <property type="protein sequence ID" value="CAD0152837.1"/>
    <property type="molecule type" value="Genomic_DNA"/>
</dbReference>
<dbReference type="Proteomes" id="UP000249634">
    <property type="component" value="Chromosome 1"/>
</dbReference>
<evidence type="ECO:0000313" key="3">
    <source>
        <dbReference type="EMBL" id="SQF25495.1"/>
    </source>
</evidence>
<dbReference type="RefSeq" id="WP_011681441.1">
    <property type="nucleotide sequence ID" value="NZ_BJMZ01000002.1"/>
</dbReference>